<evidence type="ECO:0000256" key="5">
    <source>
        <dbReference type="PROSITE-ProRule" id="PRU00125"/>
    </source>
</evidence>
<accession>A0A3P8SNT7</accession>
<dbReference type="GO" id="GO:0098609">
    <property type="term" value="P:cell-cell adhesion"/>
    <property type="evidence" value="ECO:0007669"/>
    <property type="project" value="TreeGrafter"/>
</dbReference>
<dbReference type="PANTHER" id="PTHR24207">
    <property type="entry name" value="ZYX102 PROTEIN"/>
    <property type="match status" value="1"/>
</dbReference>
<organism evidence="7 8">
    <name type="scientific">Amphiprion percula</name>
    <name type="common">Orange clownfish</name>
    <name type="synonym">Lutjanus percula</name>
    <dbReference type="NCBI Taxonomy" id="161767"/>
    <lineage>
        <taxon>Eukaryota</taxon>
        <taxon>Metazoa</taxon>
        <taxon>Chordata</taxon>
        <taxon>Craniata</taxon>
        <taxon>Vertebrata</taxon>
        <taxon>Euteleostomi</taxon>
        <taxon>Actinopterygii</taxon>
        <taxon>Neopterygii</taxon>
        <taxon>Teleostei</taxon>
        <taxon>Neoteleostei</taxon>
        <taxon>Acanthomorphata</taxon>
        <taxon>Ovalentaria</taxon>
        <taxon>Pomacentridae</taxon>
        <taxon>Amphiprion</taxon>
    </lineage>
</organism>
<dbReference type="STRING" id="161767.ENSAPEP00000013832"/>
<dbReference type="GO" id="GO:0001725">
    <property type="term" value="C:stress fiber"/>
    <property type="evidence" value="ECO:0007669"/>
    <property type="project" value="TreeGrafter"/>
</dbReference>
<reference evidence="7" key="3">
    <citation type="submission" date="2025-09" db="UniProtKB">
        <authorList>
            <consortium name="Ensembl"/>
        </authorList>
    </citation>
    <scope>IDENTIFICATION</scope>
</reference>
<evidence type="ECO:0000256" key="3">
    <source>
        <dbReference type="ARBA" id="ARBA00022833"/>
    </source>
</evidence>
<evidence type="ECO:0000313" key="8">
    <source>
        <dbReference type="Proteomes" id="UP000265080"/>
    </source>
</evidence>
<evidence type="ECO:0000259" key="6">
    <source>
        <dbReference type="PROSITE" id="PS50023"/>
    </source>
</evidence>
<name>A0A3P8SNT7_AMPPE</name>
<dbReference type="AlphaFoldDB" id="A0A3P8SNT7"/>
<dbReference type="Proteomes" id="UP000265080">
    <property type="component" value="Chromosome 17"/>
</dbReference>
<evidence type="ECO:0000256" key="4">
    <source>
        <dbReference type="ARBA" id="ARBA00023038"/>
    </source>
</evidence>
<dbReference type="GO" id="GO:0005925">
    <property type="term" value="C:focal adhesion"/>
    <property type="evidence" value="ECO:0007669"/>
    <property type="project" value="TreeGrafter"/>
</dbReference>
<keyword evidence="3 5" id="KW-0862">Zinc</keyword>
<dbReference type="Gene3D" id="2.10.110.10">
    <property type="entry name" value="Cysteine Rich Protein"/>
    <property type="match status" value="1"/>
</dbReference>
<reference evidence="7 8" key="1">
    <citation type="submission" date="2018-03" db="EMBL/GenBank/DDBJ databases">
        <title>Finding Nemo's genes: A chromosome-scale reference assembly of the genome of the orange clownfish Amphiprion percula.</title>
        <authorList>
            <person name="Lehmann R."/>
        </authorList>
    </citation>
    <scope>NUCLEOTIDE SEQUENCE</scope>
</reference>
<dbReference type="PROSITE" id="PS50023">
    <property type="entry name" value="LIM_DOMAIN_2"/>
    <property type="match status" value="1"/>
</dbReference>
<dbReference type="Pfam" id="PF00412">
    <property type="entry name" value="LIM"/>
    <property type="match status" value="1"/>
</dbReference>
<feature type="domain" description="LIM zinc-binding" evidence="6">
    <location>
        <begin position="1"/>
        <end position="62"/>
    </location>
</feature>
<proteinExistence type="predicted"/>
<reference evidence="7" key="2">
    <citation type="submission" date="2025-08" db="UniProtKB">
        <authorList>
            <consortium name="Ensembl"/>
        </authorList>
    </citation>
    <scope>IDENTIFICATION</scope>
</reference>
<dbReference type="PANTHER" id="PTHR24207:SF2">
    <property type="entry name" value="ZYX102 PROTEIN"/>
    <property type="match status" value="1"/>
</dbReference>
<evidence type="ECO:0000313" key="7">
    <source>
        <dbReference type="Ensembl" id="ENSAPEP00000013832.1"/>
    </source>
</evidence>
<dbReference type="Ensembl" id="ENSAPET00000014195.1">
    <property type="protein sequence ID" value="ENSAPEP00000013832.1"/>
    <property type="gene ID" value="ENSAPEG00000009856.1"/>
</dbReference>
<sequence>LGSWGGGSSFWYVQVLQARGKSYHPSCFCCVVCRQNLEGQSFAVDSDCRIYCVTHMQEKKGDSGSLRRVTSTVSSVPVTFSVRLVVGFRVQAPRCAACRKPILPTEVSLTANSAF</sequence>
<keyword evidence="2" id="KW-0677">Repeat</keyword>
<dbReference type="SMART" id="SM00132">
    <property type="entry name" value="LIM"/>
    <property type="match status" value="1"/>
</dbReference>
<evidence type="ECO:0000256" key="2">
    <source>
        <dbReference type="ARBA" id="ARBA00022737"/>
    </source>
</evidence>
<protein>
    <recommendedName>
        <fullName evidence="6">LIM zinc-binding domain-containing protein</fullName>
    </recommendedName>
</protein>
<dbReference type="InterPro" id="IPR001781">
    <property type="entry name" value="Znf_LIM"/>
</dbReference>
<dbReference type="SUPFAM" id="SSF57716">
    <property type="entry name" value="Glucocorticoid receptor-like (DNA-binding domain)"/>
    <property type="match status" value="1"/>
</dbReference>
<dbReference type="GO" id="GO:0046872">
    <property type="term" value="F:metal ion binding"/>
    <property type="evidence" value="ECO:0007669"/>
    <property type="project" value="UniProtKB-KW"/>
</dbReference>
<keyword evidence="4 5" id="KW-0440">LIM domain</keyword>
<keyword evidence="1 5" id="KW-0479">Metal-binding</keyword>
<keyword evidence="8" id="KW-1185">Reference proteome</keyword>
<evidence type="ECO:0000256" key="1">
    <source>
        <dbReference type="ARBA" id="ARBA00022723"/>
    </source>
</evidence>